<accession>A0A3N4IKL5</accession>
<gene>
    <name evidence="2" type="ORF">BJ508DRAFT_321550</name>
</gene>
<protein>
    <submittedName>
        <fullName evidence="2">Uncharacterized protein</fullName>
    </submittedName>
</protein>
<evidence type="ECO:0000313" key="2">
    <source>
        <dbReference type="EMBL" id="RPA86409.1"/>
    </source>
</evidence>
<keyword evidence="3" id="KW-1185">Reference proteome</keyword>
<dbReference type="EMBL" id="ML119649">
    <property type="protein sequence ID" value="RPA86409.1"/>
    <property type="molecule type" value="Genomic_DNA"/>
</dbReference>
<sequence length="133" mass="14574">MAQNASNTPGGSTASIATIRELQERYKLEASTTGAYGETAPAVQFHGGFPIPVRLKAVHRDSEISVFNLSEPHSPTERSESEQSERSDVSQADDGRSHQRELTNGFGPDGGVLGDERLLGARWFRMRRRIGSF</sequence>
<dbReference type="Proteomes" id="UP000275078">
    <property type="component" value="Unassembled WGS sequence"/>
</dbReference>
<reference evidence="2 3" key="1">
    <citation type="journal article" date="2018" name="Nat. Ecol. Evol.">
        <title>Pezizomycetes genomes reveal the molecular basis of ectomycorrhizal truffle lifestyle.</title>
        <authorList>
            <person name="Murat C."/>
            <person name="Payen T."/>
            <person name="Noel B."/>
            <person name="Kuo A."/>
            <person name="Morin E."/>
            <person name="Chen J."/>
            <person name="Kohler A."/>
            <person name="Krizsan K."/>
            <person name="Balestrini R."/>
            <person name="Da Silva C."/>
            <person name="Montanini B."/>
            <person name="Hainaut M."/>
            <person name="Levati E."/>
            <person name="Barry K.W."/>
            <person name="Belfiori B."/>
            <person name="Cichocki N."/>
            <person name="Clum A."/>
            <person name="Dockter R.B."/>
            <person name="Fauchery L."/>
            <person name="Guy J."/>
            <person name="Iotti M."/>
            <person name="Le Tacon F."/>
            <person name="Lindquist E.A."/>
            <person name="Lipzen A."/>
            <person name="Malagnac F."/>
            <person name="Mello A."/>
            <person name="Molinier V."/>
            <person name="Miyauchi S."/>
            <person name="Poulain J."/>
            <person name="Riccioni C."/>
            <person name="Rubini A."/>
            <person name="Sitrit Y."/>
            <person name="Splivallo R."/>
            <person name="Traeger S."/>
            <person name="Wang M."/>
            <person name="Zifcakova L."/>
            <person name="Wipf D."/>
            <person name="Zambonelli A."/>
            <person name="Paolocci F."/>
            <person name="Nowrousian M."/>
            <person name="Ottonello S."/>
            <person name="Baldrian P."/>
            <person name="Spatafora J.W."/>
            <person name="Henrissat B."/>
            <person name="Nagy L.G."/>
            <person name="Aury J.M."/>
            <person name="Wincker P."/>
            <person name="Grigoriev I.V."/>
            <person name="Bonfante P."/>
            <person name="Martin F.M."/>
        </authorList>
    </citation>
    <scope>NUCLEOTIDE SEQUENCE [LARGE SCALE GENOMIC DNA]</scope>
    <source>
        <strain evidence="2 3">RN42</strain>
    </source>
</reference>
<feature type="region of interest" description="Disordered" evidence="1">
    <location>
        <begin position="66"/>
        <end position="114"/>
    </location>
</feature>
<evidence type="ECO:0000313" key="3">
    <source>
        <dbReference type="Proteomes" id="UP000275078"/>
    </source>
</evidence>
<proteinExistence type="predicted"/>
<dbReference type="AlphaFoldDB" id="A0A3N4IKL5"/>
<feature type="compositionally biased region" description="Basic and acidic residues" evidence="1">
    <location>
        <begin position="74"/>
        <end position="101"/>
    </location>
</feature>
<organism evidence="2 3">
    <name type="scientific">Ascobolus immersus RN42</name>
    <dbReference type="NCBI Taxonomy" id="1160509"/>
    <lineage>
        <taxon>Eukaryota</taxon>
        <taxon>Fungi</taxon>
        <taxon>Dikarya</taxon>
        <taxon>Ascomycota</taxon>
        <taxon>Pezizomycotina</taxon>
        <taxon>Pezizomycetes</taxon>
        <taxon>Pezizales</taxon>
        <taxon>Ascobolaceae</taxon>
        <taxon>Ascobolus</taxon>
    </lineage>
</organism>
<evidence type="ECO:0000256" key="1">
    <source>
        <dbReference type="SAM" id="MobiDB-lite"/>
    </source>
</evidence>
<name>A0A3N4IKL5_ASCIM</name>